<evidence type="ECO:0000313" key="5">
    <source>
        <dbReference type="Proteomes" id="UP000011087"/>
    </source>
</evidence>
<evidence type="ECO:0000313" key="4">
    <source>
        <dbReference type="EnsemblProtists" id="EKX35766"/>
    </source>
</evidence>
<keyword evidence="1" id="KW-0175">Coiled coil</keyword>
<dbReference type="RefSeq" id="XP_005822746.1">
    <property type="nucleotide sequence ID" value="XM_005822689.1"/>
</dbReference>
<dbReference type="HOGENOM" id="CLU_528359_0_0_1"/>
<evidence type="ECO:0000256" key="1">
    <source>
        <dbReference type="SAM" id="Coils"/>
    </source>
</evidence>
<feature type="region of interest" description="Disordered" evidence="2">
    <location>
        <begin position="150"/>
        <end position="170"/>
    </location>
</feature>
<gene>
    <name evidence="3" type="ORF">GUITHDRAFT_118041</name>
</gene>
<reference evidence="5" key="2">
    <citation type="submission" date="2012-11" db="EMBL/GenBank/DDBJ databases">
        <authorList>
            <person name="Kuo A."/>
            <person name="Curtis B.A."/>
            <person name="Tanifuji G."/>
            <person name="Burki F."/>
            <person name="Gruber A."/>
            <person name="Irimia M."/>
            <person name="Maruyama S."/>
            <person name="Arias M.C."/>
            <person name="Ball S.G."/>
            <person name="Gile G.H."/>
            <person name="Hirakawa Y."/>
            <person name="Hopkins J.F."/>
            <person name="Rensing S.A."/>
            <person name="Schmutz J."/>
            <person name="Symeonidi A."/>
            <person name="Elias M."/>
            <person name="Eveleigh R.J."/>
            <person name="Herman E.K."/>
            <person name="Klute M.J."/>
            <person name="Nakayama T."/>
            <person name="Obornik M."/>
            <person name="Reyes-Prieto A."/>
            <person name="Armbrust E.V."/>
            <person name="Aves S.J."/>
            <person name="Beiko R.G."/>
            <person name="Coutinho P."/>
            <person name="Dacks J.B."/>
            <person name="Durnford D.G."/>
            <person name="Fast N.M."/>
            <person name="Green B.R."/>
            <person name="Grisdale C."/>
            <person name="Hempe F."/>
            <person name="Henrissat B."/>
            <person name="Hoppner M.P."/>
            <person name="Ishida K.-I."/>
            <person name="Kim E."/>
            <person name="Koreny L."/>
            <person name="Kroth P.G."/>
            <person name="Liu Y."/>
            <person name="Malik S.-B."/>
            <person name="Maier U.G."/>
            <person name="McRose D."/>
            <person name="Mock T."/>
            <person name="Neilson J.A."/>
            <person name="Onodera N.T."/>
            <person name="Poole A.M."/>
            <person name="Pritham E.J."/>
            <person name="Richards T.A."/>
            <person name="Rocap G."/>
            <person name="Roy S.W."/>
            <person name="Sarai C."/>
            <person name="Schaack S."/>
            <person name="Shirato S."/>
            <person name="Slamovits C.H."/>
            <person name="Spencer D.F."/>
            <person name="Suzuki S."/>
            <person name="Worden A.Z."/>
            <person name="Zauner S."/>
            <person name="Barry K."/>
            <person name="Bell C."/>
            <person name="Bharti A.K."/>
            <person name="Crow J.A."/>
            <person name="Grimwood J."/>
            <person name="Kramer R."/>
            <person name="Lindquist E."/>
            <person name="Lucas S."/>
            <person name="Salamov A."/>
            <person name="McFadden G.I."/>
            <person name="Lane C.E."/>
            <person name="Keeling P.J."/>
            <person name="Gray M.W."/>
            <person name="Grigoriev I.V."/>
            <person name="Archibald J.M."/>
        </authorList>
    </citation>
    <scope>NUCLEOTIDE SEQUENCE</scope>
    <source>
        <strain evidence="5">CCMP2712</strain>
    </source>
</reference>
<dbReference type="EMBL" id="JH993084">
    <property type="protein sequence ID" value="EKX35766.1"/>
    <property type="molecule type" value="Genomic_DNA"/>
</dbReference>
<proteinExistence type="predicted"/>
<dbReference type="GeneID" id="17292494"/>
<feature type="region of interest" description="Disordered" evidence="2">
    <location>
        <begin position="306"/>
        <end position="365"/>
    </location>
</feature>
<dbReference type="KEGG" id="gtt:GUITHDRAFT_118041"/>
<dbReference type="Proteomes" id="UP000011087">
    <property type="component" value="Unassembled WGS sequence"/>
</dbReference>
<sequence length="516" mass="58958">MGIMGIARGSLCFSTIRKGWQGDSNDGGIATTQCEYDAASNLAKSSSGLPLHSEIVPPLPPKFRGVDEKTLQIAIETCFPTLPKHMAGILEHCLASIVYHFNYLSLRLDPCHPFWSSALFLERGLLEKLKEKAFLPQTPEVPRVNNVCAQSQAPPPPVEVPCDDPSNRNSLDNVPKDAALVPEPELSVQLKSLEKKIDEQRVELKRMYRLGIDEVMKELNTMHEQYMQKMQSMQQQMKQMDQQVSCLFNQINTTLENREGQAVNPEEQEQLQRQRQNVGFQHLFQQQQEMQRMFLENNQQHWQIQKQILQKLQQKGQQGKGKGRGHEQGGSAGLSVEPSELSAPSQDSEESQDESSVNVRSEPMKVSDEAGVMMNAWTLWHCGNHHKSLPPMKNWKAAQLSSRAESRRLSDMRYLMKNFHQFIKRSILDSPLHEFTKSLELDQLKAFIDGAPSLQEANALFKKHSDRFLSWTERGEANESYSERSGQLSWITYVKKLRVKEKTSPQEMEWLWKSEG</sequence>
<dbReference type="STRING" id="905079.L1IHQ8"/>
<evidence type="ECO:0000256" key="2">
    <source>
        <dbReference type="SAM" id="MobiDB-lite"/>
    </source>
</evidence>
<feature type="coiled-coil region" evidence="1">
    <location>
        <begin position="190"/>
        <end position="250"/>
    </location>
</feature>
<dbReference type="PaxDb" id="55529-EKX35766"/>
<feature type="compositionally biased region" description="Low complexity" evidence="2">
    <location>
        <begin position="306"/>
        <end position="317"/>
    </location>
</feature>
<organism evidence="3">
    <name type="scientific">Guillardia theta (strain CCMP2712)</name>
    <name type="common">Cryptophyte</name>
    <dbReference type="NCBI Taxonomy" id="905079"/>
    <lineage>
        <taxon>Eukaryota</taxon>
        <taxon>Cryptophyceae</taxon>
        <taxon>Pyrenomonadales</taxon>
        <taxon>Geminigeraceae</taxon>
        <taxon>Guillardia</taxon>
    </lineage>
</organism>
<keyword evidence="5" id="KW-1185">Reference proteome</keyword>
<evidence type="ECO:0000313" key="3">
    <source>
        <dbReference type="EMBL" id="EKX35766.1"/>
    </source>
</evidence>
<accession>L1IHQ8</accession>
<protein>
    <submittedName>
        <fullName evidence="3 4">Uncharacterized protein</fullName>
    </submittedName>
</protein>
<dbReference type="EnsemblProtists" id="EKX35766">
    <property type="protein sequence ID" value="EKX35766"/>
    <property type="gene ID" value="GUITHDRAFT_118041"/>
</dbReference>
<reference evidence="3 5" key="1">
    <citation type="journal article" date="2012" name="Nature">
        <title>Algal genomes reveal evolutionary mosaicism and the fate of nucleomorphs.</title>
        <authorList>
            <consortium name="DOE Joint Genome Institute"/>
            <person name="Curtis B.A."/>
            <person name="Tanifuji G."/>
            <person name="Burki F."/>
            <person name="Gruber A."/>
            <person name="Irimia M."/>
            <person name="Maruyama S."/>
            <person name="Arias M.C."/>
            <person name="Ball S.G."/>
            <person name="Gile G.H."/>
            <person name="Hirakawa Y."/>
            <person name="Hopkins J.F."/>
            <person name="Kuo A."/>
            <person name="Rensing S.A."/>
            <person name="Schmutz J."/>
            <person name="Symeonidi A."/>
            <person name="Elias M."/>
            <person name="Eveleigh R.J."/>
            <person name="Herman E.K."/>
            <person name="Klute M.J."/>
            <person name="Nakayama T."/>
            <person name="Obornik M."/>
            <person name="Reyes-Prieto A."/>
            <person name="Armbrust E.V."/>
            <person name="Aves S.J."/>
            <person name="Beiko R.G."/>
            <person name="Coutinho P."/>
            <person name="Dacks J.B."/>
            <person name="Durnford D.G."/>
            <person name="Fast N.M."/>
            <person name="Green B.R."/>
            <person name="Grisdale C.J."/>
            <person name="Hempel F."/>
            <person name="Henrissat B."/>
            <person name="Hoppner M.P."/>
            <person name="Ishida K."/>
            <person name="Kim E."/>
            <person name="Koreny L."/>
            <person name="Kroth P.G."/>
            <person name="Liu Y."/>
            <person name="Malik S.B."/>
            <person name="Maier U.G."/>
            <person name="McRose D."/>
            <person name="Mock T."/>
            <person name="Neilson J.A."/>
            <person name="Onodera N.T."/>
            <person name="Poole A.M."/>
            <person name="Pritham E.J."/>
            <person name="Richards T.A."/>
            <person name="Rocap G."/>
            <person name="Roy S.W."/>
            <person name="Sarai C."/>
            <person name="Schaack S."/>
            <person name="Shirato S."/>
            <person name="Slamovits C.H."/>
            <person name="Spencer D.F."/>
            <person name="Suzuki S."/>
            <person name="Worden A.Z."/>
            <person name="Zauner S."/>
            <person name="Barry K."/>
            <person name="Bell C."/>
            <person name="Bharti A.K."/>
            <person name="Crow J.A."/>
            <person name="Grimwood J."/>
            <person name="Kramer R."/>
            <person name="Lindquist E."/>
            <person name="Lucas S."/>
            <person name="Salamov A."/>
            <person name="McFadden G.I."/>
            <person name="Lane C.E."/>
            <person name="Keeling P.J."/>
            <person name="Gray M.W."/>
            <person name="Grigoriev I.V."/>
            <person name="Archibald J.M."/>
        </authorList>
    </citation>
    <scope>NUCLEOTIDE SEQUENCE</scope>
    <source>
        <strain evidence="3 5">CCMP2712</strain>
    </source>
</reference>
<reference evidence="4" key="3">
    <citation type="submission" date="2015-06" db="UniProtKB">
        <authorList>
            <consortium name="EnsemblProtists"/>
        </authorList>
    </citation>
    <scope>IDENTIFICATION</scope>
</reference>
<dbReference type="AlphaFoldDB" id="L1IHQ8"/>
<name>L1IHQ8_GUITC</name>